<dbReference type="GO" id="GO:0046872">
    <property type="term" value="F:metal ion binding"/>
    <property type="evidence" value="ECO:0007669"/>
    <property type="project" value="UniProtKB-KW"/>
</dbReference>
<dbReference type="InterPro" id="IPR015875">
    <property type="entry name" value="IMP_DH/GMP_Rdtase_CS"/>
</dbReference>
<feature type="binding site" evidence="8">
    <location>
        <begin position="1034"/>
        <end position="1035"/>
    </location>
    <ligand>
        <name>GMP</name>
        <dbReference type="ChEBI" id="CHEBI:58115"/>
    </ligand>
</feature>
<comment type="function">
    <text evidence="6 8 9">Catalyzes the irreversible NADPH-dependent deamination of GMP to IMP. It functions in the conversion of nucleobase, nucleoside and nucleotide derivatives of G to A nucleotides, and in maintaining the intracellular balance of A and G nucleotides.</text>
</comment>
<dbReference type="EMBL" id="QEAP01000447">
    <property type="protein sequence ID" value="TPX66330.1"/>
    <property type="molecule type" value="Genomic_DNA"/>
</dbReference>
<feature type="compositionally biased region" description="Polar residues" evidence="10">
    <location>
        <begin position="194"/>
        <end position="204"/>
    </location>
</feature>
<feature type="domain" description="IMP dehydrogenase/GMP reductase" evidence="11">
    <location>
        <begin position="802"/>
        <end position="1131"/>
    </location>
</feature>
<feature type="binding site" evidence="8">
    <location>
        <position position="973"/>
    </location>
    <ligand>
        <name>K(+)</name>
        <dbReference type="ChEBI" id="CHEBI:29103"/>
    </ligand>
</feature>
<dbReference type="CDD" id="cd00381">
    <property type="entry name" value="IMPDH"/>
    <property type="match status" value="1"/>
</dbReference>
<comment type="caution">
    <text evidence="12">The sequence shown here is derived from an EMBL/GenBank/DDBJ whole genome shotgun (WGS) entry which is preliminary data.</text>
</comment>
<dbReference type="HAMAP" id="MF_00596">
    <property type="entry name" value="GMP_reduct_type1"/>
    <property type="match status" value="1"/>
</dbReference>
<keyword evidence="2 8" id="KW-0479">Metal-binding</keyword>
<feature type="binding site" evidence="8">
    <location>
        <begin position="1106"/>
        <end position="1109"/>
    </location>
    <ligand>
        <name>NADP(+)</name>
        <dbReference type="ChEBI" id="CHEBI:58349"/>
        <note>ligand shared between two neighboring subunits</note>
    </ligand>
</feature>
<evidence type="ECO:0000256" key="4">
    <source>
        <dbReference type="ARBA" id="ARBA00022958"/>
    </source>
</evidence>
<evidence type="ECO:0000256" key="5">
    <source>
        <dbReference type="ARBA" id="ARBA00023002"/>
    </source>
</evidence>
<feature type="binding site" evidence="8">
    <location>
        <begin position="818"/>
        <end position="819"/>
    </location>
    <ligand>
        <name>NADP(+)</name>
        <dbReference type="ChEBI" id="CHEBI:58349"/>
        <note>ligand shared between two neighboring subunits</note>
    </ligand>
</feature>
<keyword evidence="3 8" id="KW-0521">NADP</keyword>
<feature type="binding site" evidence="8">
    <location>
        <begin position="1078"/>
        <end position="1082"/>
    </location>
    <ligand>
        <name>GMP</name>
        <dbReference type="ChEBI" id="CHEBI:58115"/>
    </ligand>
</feature>
<feature type="binding site" evidence="8">
    <location>
        <begin position="1060"/>
        <end position="1062"/>
    </location>
    <ligand>
        <name>GMP</name>
        <dbReference type="ChEBI" id="CHEBI:58115"/>
    </ligand>
</feature>
<dbReference type="InterPro" id="IPR005993">
    <property type="entry name" value="GMPR"/>
</dbReference>
<keyword evidence="5 8" id="KW-0560">Oxidoreductase</keyword>
<feature type="region of interest" description="Disordered" evidence="10">
    <location>
        <begin position="193"/>
        <end position="250"/>
    </location>
</feature>
<dbReference type="STRING" id="246404.A0A507ESP7"/>
<dbReference type="Gene3D" id="3.20.20.70">
    <property type="entry name" value="Aldolase class I"/>
    <property type="match status" value="1"/>
</dbReference>
<proteinExistence type="inferred from homology"/>
<dbReference type="EC" id="1.7.1.7" evidence="8"/>
<name>A0A507ESP7_9FUNG</name>
<dbReference type="AlphaFoldDB" id="A0A507ESP7"/>
<evidence type="ECO:0000313" key="13">
    <source>
        <dbReference type="Proteomes" id="UP000320333"/>
    </source>
</evidence>
<organism evidence="12 13">
    <name type="scientific">Chytriomyces confervae</name>
    <dbReference type="NCBI Taxonomy" id="246404"/>
    <lineage>
        <taxon>Eukaryota</taxon>
        <taxon>Fungi</taxon>
        <taxon>Fungi incertae sedis</taxon>
        <taxon>Chytridiomycota</taxon>
        <taxon>Chytridiomycota incertae sedis</taxon>
        <taxon>Chytridiomycetes</taxon>
        <taxon>Chytridiales</taxon>
        <taxon>Chytriomycetaceae</taxon>
        <taxon>Chytriomyces</taxon>
    </lineage>
</organism>
<reference evidence="12 13" key="1">
    <citation type="journal article" date="2019" name="Sci. Rep.">
        <title>Comparative genomics of chytrid fungi reveal insights into the obligate biotrophic and pathogenic lifestyle of Synchytrium endobioticum.</title>
        <authorList>
            <person name="van de Vossenberg B.T.L.H."/>
            <person name="Warris S."/>
            <person name="Nguyen H.D.T."/>
            <person name="van Gent-Pelzer M.P.E."/>
            <person name="Joly D.L."/>
            <person name="van de Geest H.C."/>
            <person name="Bonants P.J.M."/>
            <person name="Smith D.S."/>
            <person name="Levesque C.A."/>
            <person name="van der Lee T.A.J."/>
        </authorList>
    </citation>
    <scope>NUCLEOTIDE SEQUENCE [LARGE SCALE GENOMIC DNA]</scope>
    <source>
        <strain evidence="12 13">CBS 675.73</strain>
    </source>
</reference>
<feature type="binding site" evidence="8">
    <location>
        <position position="978"/>
    </location>
    <ligand>
        <name>K(+)</name>
        <dbReference type="ChEBI" id="CHEBI:29103"/>
    </ligand>
</feature>
<dbReference type="OrthoDB" id="2098996at2759"/>
<feature type="active site" description="Proton donor/acceptor" evidence="8">
    <location>
        <position position="980"/>
    </location>
</feature>
<dbReference type="GO" id="GO:1902560">
    <property type="term" value="C:GMP reductase complex"/>
    <property type="evidence" value="ECO:0007669"/>
    <property type="project" value="InterPro"/>
</dbReference>
<evidence type="ECO:0000256" key="2">
    <source>
        <dbReference type="ARBA" id="ARBA00022723"/>
    </source>
</evidence>
<protein>
    <recommendedName>
        <fullName evidence="8">GMP reductase</fullName>
        <shortName evidence="8">GMPR</shortName>
        <ecNumber evidence="8">1.7.1.7</ecNumber>
    </recommendedName>
    <alternativeName>
        <fullName evidence="8">Guanosine 5'-monophosphate oxidoreductase</fullName>
        <shortName evidence="8">Guanosine monophosphate reductase</shortName>
    </alternativeName>
</protein>
<evidence type="ECO:0000313" key="12">
    <source>
        <dbReference type="EMBL" id="TPX66330.1"/>
    </source>
</evidence>
<dbReference type="SMART" id="SM01240">
    <property type="entry name" value="IMPDH"/>
    <property type="match status" value="1"/>
</dbReference>
<dbReference type="Proteomes" id="UP000320333">
    <property type="component" value="Unassembled WGS sequence"/>
</dbReference>
<feature type="binding site" description="in other chain" evidence="8">
    <location>
        <position position="870"/>
    </location>
    <ligand>
        <name>NADP(+)</name>
        <dbReference type="ChEBI" id="CHEBI:58349"/>
        <note>ligand shared between two neighboring subunits</note>
    </ligand>
</feature>
<dbReference type="PROSITE" id="PS00487">
    <property type="entry name" value="IMP_DH_GMP_RED"/>
    <property type="match status" value="1"/>
</dbReference>
<evidence type="ECO:0000256" key="9">
    <source>
        <dbReference type="RuleBase" id="RU003929"/>
    </source>
</evidence>
<evidence type="ECO:0000256" key="3">
    <source>
        <dbReference type="ARBA" id="ARBA00022857"/>
    </source>
</evidence>
<feature type="binding site" description="in other chain" evidence="8">
    <location>
        <begin position="1077"/>
        <end position="1078"/>
    </location>
    <ligand>
        <name>NADP(+)</name>
        <dbReference type="ChEBI" id="CHEBI:58349"/>
        <note>ligand shared between two neighboring subunits</note>
    </ligand>
</feature>
<keyword evidence="4 8" id="KW-0630">Potassium</keyword>
<comment type="similarity">
    <text evidence="8">Belongs to the IMPDH/GMPR family. GuaC type 1 subfamily.</text>
</comment>
<dbReference type="GO" id="GO:0003920">
    <property type="term" value="F:GMP reductase activity"/>
    <property type="evidence" value="ECO:0007669"/>
    <property type="project" value="UniProtKB-UniRule"/>
</dbReference>
<comment type="subunit">
    <text evidence="8">Homotetramer.</text>
</comment>
<keyword evidence="1 8" id="KW-0659">Purine metabolism</keyword>
<dbReference type="GO" id="GO:0006163">
    <property type="term" value="P:purine nucleotide metabolic process"/>
    <property type="evidence" value="ECO:0007669"/>
    <property type="project" value="UniProtKB-UniRule"/>
</dbReference>
<evidence type="ECO:0000256" key="10">
    <source>
        <dbReference type="SAM" id="MobiDB-lite"/>
    </source>
</evidence>
<dbReference type="FunFam" id="3.20.20.70:FF:000012">
    <property type="entry name" value="GMP reductase"/>
    <property type="match status" value="1"/>
</dbReference>
<comment type="catalytic activity">
    <reaction evidence="7 8 9">
        <text>IMP + NH4(+) + NADP(+) = GMP + NADPH + 2 H(+)</text>
        <dbReference type="Rhea" id="RHEA:17185"/>
        <dbReference type="ChEBI" id="CHEBI:15378"/>
        <dbReference type="ChEBI" id="CHEBI:28938"/>
        <dbReference type="ChEBI" id="CHEBI:57783"/>
        <dbReference type="ChEBI" id="CHEBI:58053"/>
        <dbReference type="ChEBI" id="CHEBI:58115"/>
        <dbReference type="ChEBI" id="CHEBI:58349"/>
        <dbReference type="EC" id="1.7.1.7"/>
    </reaction>
</comment>
<dbReference type="InterPro" id="IPR013785">
    <property type="entry name" value="Aldolase_TIM"/>
</dbReference>
<feature type="binding site" evidence="8">
    <location>
        <position position="981"/>
    </location>
    <ligand>
        <name>K(+)</name>
        <dbReference type="ChEBI" id="CHEBI:29103"/>
    </ligand>
</feature>
<sequence length="1156" mass="126296">MKPTVLQLAFNAPSPSQENPHPVPASIHGSRRSSVAHSLTSKRKSIVISLSQLADPIDVDDEPNSLESISSNPAARKGINALPSLQDSHGADASRRASIVSLSGSIVDFPSSARGSVVLRTSRSNLSKRSSIATSNRRGVMNELADYQEAADELSITSNRAPIATTSTSRNKSLINKRRSSLAVKEAALPSKLKISTTAPQESNVSRHESAANNTIPKDEPNEHSYGVDRMSQDDDPPYEDASLKPQTRVLPKLRYRSRSNQSGDTINYSDMESMEQEFASRESQHQQILQRAKLSAAAALQKRQTAVAAATVTDALPAERNNRLHRMKQKLPSHRRGINGPSAATAFLDFSNMDTLQPVLETSIMNTLQTKISNREATLKTKWEDALMSHEVGRRRASVSQRQALSEGPDAGYHREIVNPDSVMKDNTVRSWKLNGQLMEEKIMSLKRNPLAAIDVIGRTRLKRSDSVVPVVVTGVGEDGAVEDAAVRRRSSTVPVNINLISQFVNLDALKKEEVSLFDLTKARVGKCPFFSDADLTGASPVSLWGALKEFQFPTEKLNKKLQMIHSMFPSSVSTYNDLRKYLQWSPAPLSQMRNLQQQRNLIPSSILPTAATLDTAVPPIIFSLNLDRQHQIMRLQSPTTQTEAALAWQPQSILKLPARNIAIDAIKRNEISLRKESACICAQMCQVKNDNAEPFEHAAKEEYRLAKWIREKNKHLKGVRCVESVPGPSLDIGVAHWLVRRKHLSFHQDQFGVVVRRAGGSTVVGGRDTVTVGGRGLTKEQELDCETKNKMPRLDLEPKLDYKDVLIRPKRSTLRSRAQVDLTRTFTFRNSQRTWTGVPIVAANMDTVGTFEMAVALGSQQLVTCIHKHYTFQDWENFASKHSEILPSVAVSAGTSQTDLGLATRVLHAFPAIQFVCLDVANGYSEHFVEAVKAVRKAHPTHVVIAGNVVTGEMTEELILAGADIIKVGIGPGSVCTTRRQTGVGYPQLSAVLDCADAAHGLNGHVIADGGCVCPGDVAKGFGAGADFVMLGGMLAGHDESGGETIEENGKLFKQFYGMSSSTAMTKHVGGVAEYRASEGKTVKVPFRGAVSGTVKEIMGGIRSTCTYVGASRLKELSKRTTFIRVTQQINEVFGAAKNEQEETASAKKVKIAE</sequence>
<feature type="binding site" description="in other chain" evidence="8">
    <location>
        <position position="1061"/>
    </location>
    <ligand>
        <name>NADP(+)</name>
        <dbReference type="ChEBI" id="CHEBI:58349"/>
        <note>ligand shared between two neighboring subunits</note>
    </ligand>
</feature>
<dbReference type="GO" id="GO:0006144">
    <property type="term" value="P:purine nucleobase metabolic process"/>
    <property type="evidence" value="ECO:0007669"/>
    <property type="project" value="UniProtKB-KW"/>
</dbReference>
<feature type="binding site" evidence="8">
    <location>
        <position position="975"/>
    </location>
    <ligand>
        <name>K(+)</name>
        <dbReference type="ChEBI" id="CHEBI:29103"/>
    </ligand>
</feature>
<dbReference type="NCBIfam" id="TIGR01305">
    <property type="entry name" value="GMP_reduct_1"/>
    <property type="match status" value="1"/>
</dbReference>
<dbReference type="SUPFAM" id="SSF51412">
    <property type="entry name" value="Inosine monophosphate dehydrogenase (IMPDH)"/>
    <property type="match status" value="1"/>
</dbReference>
<keyword evidence="13" id="KW-1185">Reference proteome</keyword>
<feature type="region of interest" description="Disordered" evidence="10">
    <location>
        <begin position="395"/>
        <end position="416"/>
    </location>
</feature>
<gene>
    <name evidence="12" type="ORF">CcCBS67573_g07863</name>
</gene>
<evidence type="ECO:0000256" key="1">
    <source>
        <dbReference type="ARBA" id="ARBA00022631"/>
    </source>
</evidence>
<dbReference type="InterPro" id="IPR001093">
    <property type="entry name" value="IMP_DH_GMPRt"/>
</dbReference>
<dbReference type="PANTHER" id="PTHR43170">
    <property type="entry name" value="GMP REDUCTASE"/>
    <property type="match status" value="1"/>
</dbReference>
<feature type="active site" description="Thioimidate intermediate" evidence="8">
    <location>
        <position position="978"/>
    </location>
</feature>
<dbReference type="NCBIfam" id="NF003470">
    <property type="entry name" value="PRK05096.1"/>
    <property type="match status" value="1"/>
</dbReference>
<dbReference type="InterPro" id="IPR050139">
    <property type="entry name" value="GMP_reductase"/>
</dbReference>
<feature type="binding site" description="in other chain" evidence="8">
    <location>
        <begin position="972"/>
        <end position="973"/>
    </location>
    <ligand>
        <name>NADP(+)</name>
        <dbReference type="ChEBI" id="CHEBI:58349"/>
        <note>ligand shared between two neighboring subunits</note>
    </ligand>
</feature>
<feature type="binding site" description="in other chain" evidence="8">
    <location>
        <begin position="921"/>
        <end position="923"/>
    </location>
    <ligand>
        <name>NADP(+)</name>
        <dbReference type="ChEBI" id="CHEBI:58349"/>
        <note>ligand shared between two neighboring subunits</note>
    </ligand>
</feature>
<feature type="region of interest" description="Disordered" evidence="10">
    <location>
        <begin position="1"/>
        <end position="38"/>
    </location>
</feature>
<evidence type="ECO:0000256" key="6">
    <source>
        <dbReference type="ARBA" id="ARBA00037691"/>
    </source>
</evidence>
<evidence type="ECO:0000259" key="11">
    <source>
        <dbReference type="Pfam" id="PF00478"/>
    </source>
</evidence>
<dbReference type="Pfam" id="PF00478">
    <property type="entry name" value="IMPDH"/>
    <property type="match status" value="1"/>
</dbReference>
<accession>A0A507ESP7</accession>
<evidence type="ECO:0000256" key="8">
    <source>
        <dbReference type="HAMAP-Rule" id="MF_03195"/>
    </source>
</evidence>
<dbReference type="PANTHER" id="PTHR43170:SF5">
    <property type="entry name" value="GMP REDUCTASE"/>
    <property type="match status" value="1"/>
</dbReference>
<feature type="compositionally biased region" description="Basic and acidic residues" evidence="10">
    <location>
        <begin position="217"/>
        <end position="233"/>
    </location>
</feature>
<feature type="binding site" evidence="8">
    <location>
        <begin position="1011"/>
        <end position="1013"/>
    </location>
    <ligand>
        <name>GMP</name>
        <dbReference type="ChEBI" id="CHEBI:58115"/>
    </ligand>
</feature>
<evidence type="ECO:0000256" key="7">
    <source>
        <dbReference type="ARBA" id="ARBA00048616"/>
    </source>
</evidence>